<feature type="coiled-coil region" evidence="1">
    <location>
        <begin position="109"/>
        <end position="143"/>
    </location>
</feature>
<gene>
    <name evidence="3" type="ORF">QR680_011526</name>
</gene>
<feature type="region of interest" description="Disordered" evidence="2">
    <location>
        <begin position="188"/>
        <end position="265"/>
    </location>
</feature>
<accession>A0AA39I181</accession>
<reference evidence="3" key="1">
    <citation type="submission" date="2023-06" db="EMBL/GenBank/DDBJ databases">
        <title>Genomic analysis of the entomopathogenic nematode Steinernema hermaphroditum.</title>
        <authorList>
            <person name="Schwarz E.M."/>
            <person name="Heppert J.K."/>
            <person name="Baniya A."/>
            <person name="Schwartz H.T."/>
            <person name="Tan C.-H."/>
            <person name="Antoshechkin I."/>
            <person name="Sternberg P.W."/>
            <person name="Goodrich-Blair H."/>
            <person name="Dillman A.R."/>
        </authorList>
    </citation>
    <scope>NUCLEOTIDE SEQUENCE</scope>
    <source>
        <strain evidence="3">PS9179</strain>
        <tissue evidence="3">Whole animal</tissue>
    </source>
</reference>
<feature type="compositionally biased region" description="Polar residues" evidence="2">
    <location>
        <begin position="468"/>
        <end position="479"/>
    </location>
</feature>
<keyword evidence="4" id="KW-1185">Reference proteome</keyword>
<sequence>MDSGEPLISILLKHNEHFAHALEAVATRVSLLEEESAGNAKRKAAELNVFMDLFENIMGRLETEPLISTLHEQSERILQVMEAVTARVSLLEDELTRNAKLRTEELGHFQKIMERIEAETTKKEELEAKLSRLEAQEKKTTDVVQVKPLTSTVPAKVAVQRKKDVSNMSHGFASPGTSKEMNKSVIVAKRKKKMSPSSAIRSLMKKIESVKKGSSKAKGNKKKEVDQANPQTSKGSEKSIDQRIKAVPSSNVEVKKKENEAMEQVDPQVQQCKEVFVDQRVVPVVVESQFAQRTKTSTAPEKASEERRKDVLPTVTSIRDCSSAAEMNKPAPRPNQKKSVSTVNTTITPVMSLSETVNRGKLSASITDQRVPPVVVESQFAQRTKTSTAPEKASEERKKDVLPTITKIRDGSSAVEMNKPTPRANQNKSVSTVNTAATPVKSLSGTVNRGKLPASIKDQRVPPVAIESQFSQRTKTSTVPEKAAEEGEKHICFNSKAANTIGSSSDIFDSS</sequence>
<organism evidence="3 4">
    <name type="scientific">Steinernema hermaphroditum</name>
    <dbReference type="NCBI Taxonomy" id="289476"/>
    <lineage>
        <taxon>Eukaryota</taxon>
        <taxon>Metazoa</taxon>
        <taxon>Ecdysozoa</taxon>
        <taxon>Nematoda</taxon>
        <taxon>Chromadorea</taxon>
        <taxon>Rhabditida</taxon>
        <taxon>Tylenchina</taxon>
        <taxon>Panagrolaimomorpha</taxon>
        <taxon>Strongyloidoidea</taxon>
        <taxon>Steinernematidae</taxon>
        <taxon>Steinernema</taxon>
    </lineage>
</organism>
<evidence type="ECO:0000256" key="1">
    <source>
        <dbReference type="SAM" id="Coils"/>
    </source>
</evidence>
<feature type="compositionally biased region" description="Polar residues" evidence="2">
    <location>
        <begin position="379"/>
        <end position="389"/>
    </location>
</feature>
<evidence type="ECO:0000313" key="3">
    <source>
        <dbReference type="EMBL" id="KAK0414612.1"/>
    </source>
</evidence>
<feature type="region of interest" description="Disordered" evidence="2">
    <location>
        <begin position="290"/>
        <end position="341"/>
    </location>
</feature>
<comment type="caution">
    <text evidence="3">The sequence shown here is derived from an EMBL/GenBank/DDBJ whole genome shotgun (WGS) entry which is preliminary data.</text>
</comment>
<feature type="compositionally biased region" description="Basic and acidic residues" evidence="2">
    <location>
        <begin position="235"/>
        <end position="244"/>
    </location>
</feature>
<protein>
    <submittedName>
        <fullName evidence="3">Uncharacterized protein</fullName>
    </submittedName>
</protein>
<feature type="compositionally biased region" description="Basic and acidic residues" evidence="2">
    <location>
        <begin position="392"/>
        <end position="401"/>
    </location>
</feature>
<feature type="compositionally biased region" description="Polar residues" evidence="2">
    <location>
        <begin position="423"/>
        <end position="447"/>
    </location>
</feature>
<dbReference type="AlphaFoldDB" id="A0AA39I181"/>
<evidence type="ECO:0000313" key="4">
    <source>
        <dbReference type="Proteomes" id="UP001175271"/>
    </source>
</evidence>
<proteinExistence type="predicted"/>
<evidence type="ECO:0000256" key="2">
    <source>
        <dbReference type="SAM" id="MobiDB-lite"/>
    </source>
</evidence>
<feature type="region of interest" description="Disordered" evidence="2">
    <location>
        <begin position="378"/>
        <end position="486"/>
    </location>
</feature>
<dbReference type="EMBL" id="JAUCMV010000002">
    <property type="protein sequence ID" value="KAK0414612.1"/>
    <property type="molecule type" value="Genomic_DNA"/>
</dbReference>
<feature type="compositionally biased region" description="Basic and acidic residues" evidence="2">
    <location>
        <begin position="302"/>
        <end position="311"/>
    </location>
</feature>
<name>A0AA39I181_9BILA</name>
<feature type="compositionally biased region" description="Polar residues" evidence="2">
    <location>
        <begin position="290"/>
        <end position="299"/>
    </location>
</feature>
<dbReference type="Proteomes" id="UP001175271">
    <property type="component" value="Unassembled WGS sequence"/>
</dbReference>
<keyword evidence="1" id="KW-0175">Coiled coil</keyword>